<evidence type="ECO:0000256" key="7">
    <source>
        <dbReference type="ARBA" id="ARBA00042130"/>
    </source>
</evidence>
<organism evidence="10 11">
    <name type="scientific">Limulus polyphemus</name>
    <name type="common">Atlantic horseshoe crab</name>
    <dbReference type="NCBI Taxonomy" id="6850"/>
    <lineage>
        <taxon>Eukaryota</taxon>
        <taxon>Metazoa</taxon>
        <taxon>Ecdysozoa</taxon>
        <taxon>Arthropoda</taxon>
        <taxon>Chelicerata</taxon>
        <taxon>Merostomata</taxon>
        <taxon>Xiphosura</taxon>
        <taxon>Limulidae</taxon>
        <taxon>Limulus</taxon>
    </lineage>
</organism>
<accession>A0ABM1BE10</accession>
<dbReference type="PANTHER" id="PTHR48094">
    <property type="entry name" value="PROTEIN/NUCLEIC ACID DEGLYCASE DJ-1-RELATED"/>
    <property type="match status" value="1"/>
</dbReference>
<evidence type="ECO:0000256" key="6">
    <source>
        <dbReference type="ARBA" id="ARBA00039189"/>
    </source>
</evidence>
<evidence type="ECO:0000256" key="8">
    <source>
        <dbReference type="ARBA" id="ARBA00044823"/>
    </source>
</evidence>
<evidence type="ECO:0000313" key="11">
    <source>
        <dbReference type="RefSeq" id="XP_013780090.1"/>
    </source>
</evidence>
<proteinExistence type="predicted"/>
<evidence type="ECO:0000256" key="5">
    <source>
        <dbReference type="ARBA" id="ARBA00022753"/>
    </source>
</evidence>
<dbReference type="GeneID" id="106464493"/>
<reference evidence="11" key="1">
    <citation type="submission" date="2025-08" db="UniProtKB">
        <authorList>
            <consortium name="RefSeq"/>
        </authorList>
    </citation>
    <scope>IDENTIFICATION</scope>
    <source>
        <tissue evidence="11">Muscle</tissue>
    </source>
</reference>
<dbReference type="RefSeq" id="XP_013780090.1">
    <property type="nucleotide sequence ID" value="XM_013924636.2"/>
</dbReference>
<evidence type="ECO:0000256" key="1">
    <source>
        <dbReference type="ARBA" id="ARBA00004412"/>
    </source>
</evidence>
<dbReference type="Proteomes" id="UP000694941">
    <property type="component" value="Unplaced"/>
</dbReference>
<keyword evidence="5" id="KW-0967">Endosome</keyword>
<dbReference type="Gene3D" id="3.40.50.880">
    <property type="match status" value="1"/>
</dbReference>
<evidence type="ECO:0000256" key="9">
    <source>
        <dbReference type="ARBA" id="ARBA00045408"/>
    </source>
</evidence>
<evidence type="ECO:0000256" key="3">
    <source>
        <dbReference type="ARBA" id="ARBA00022525"/>
    </source>
</evidence>
<keyword evidence="10" id="KW-1185">Reference proteome</keyword>
<keyword evidence="4" id="KW-0732">Signal</keyword>
<dbReference type="InterPro" id="IPR050325">
    <property type="entry name" value="Prot/Nucl_acid_deglycase"/>
</dbReference>
<sequence length="222" mass="24714">MSSMRQSCLIVLSGAKEGNSVQSFIQSFTLLHTAFTVQIATPGGKSLEFVNQDEQSRRWLNDFRMKAFAVPISLHAIDPERYMCLILPHSPGAATDLVHDKDLALILKHFVKEKKPICAIGMGVVGLFPAMEDSSSWSFRRYTLTSVSVFELARDPDFASLPVIPEDIIKDRGALYSSSEPDEVHVVVDRHLITGQNEQSTLTAVQNLILLCNQKQGRKDKL</sequence>
<name>A0ABM1BE10_LIMPO</name>
<comment type="function">
    <text evidence="9">Component of the FERRY complex (Five-subunit Endosomal Rab5 and RNA/ribosome intermediary). The FERRY complex directly interacts with mRNAs and RAB5A, and functions as a RAB5A effector involved in the localization and the distribution of specific mRNAs most likely by mediating their endosomal transport. The complex recruits mRNAs and ribosomes to early endosomes through direct mRNA-interaction.</text>
</comment>
<gene>
    <name evidence="11" type="primary">LOC106464493</name>
</gene>
<comment type="subcellular location">
    <subcellularLocation>
        <location evidence="1">Early endosome</location>
    </subcellularLocation>
    <subcellularLocation>
        <location evidence="2">Secreted</location>
    </subcellularLocation>
</comment>
<dbReference type="InterPro" id="IPR029062">
    <property type="entry name" value="Class_I_gatase-like"/>
</dbReference>
<keyword evidence="3" id="KW-0964">Secreted</keyword>
<evidence type="ECO:0000256" key="2">
    <source>
        <dbReference type="ARBA" id="ARBA00004613"/>
    </source>
</evidence>
<evidence type="ECO:0000256" key="4">
    <source>
        <dbReference type="ARBA" id="ARBA00022729"/>
    </source>
</evidence>
<dbReference type="PANTHER" id="PTHR48094:SF18">
    <property type="entry name" value="GLUTAMINE AMIDOTRANSFERASE-LIKE CLASS 1 DOMAIN-CONTAINING PROTEIN 1"/>
    <property type="match status" value="1"/>
</dbReference>
<evidence type="ECO:0000313" key="10">
    <source>
        <dbReference type="Proteomes" id="UP000694941"/>
    </source>
</evidence>
<protein>
    <recommendedName>
        <fullName evidence="6">Glutamine amidotransferase-like class 1 domain-containing protein 1</fullName>
    </recommendedName>
    <alternativeName>
        <fullName evidence="8">Ferry endosomal RAB5 effector complex subunit 5</fullName>
    </alternativeName>
    <alternativeName>
        <fullName evidence="7">Parkinson disease 7 domain-containing protein 1</fullName>
    </alternativeName>
</protein>
<dbReference type="SUPFAM" id="SSF52317">
    <property type="entry name" value="Class I glutamine amidotransferase-like"/>
    <property type="match status" value="1"/>
</dbReference>